<proteinExistence type="predicted"/>
<dbReference type="GO" id="GO:0006355">
    <property type="term" value="P:regulation of DNA-templated transcription"/>
    <property type="evidence" value="ECO:0007669"/>
    <property type="project" value="InterPro"/>
</dbReference>
<dbReference type="EMBL" id="JH597770">
    <property type="protein sequence ID" value="EHP68714.1"/>
    <property type="molecule type" value="Genomic_DNA"/>
</dbReference>
<evidence type="ECO:0008006" key="3">
    <source>
        <dbReference type="Google" id="ProtNLM"/>
    </source>
</evidence>
<dbReference type="InterPro" id="IPR010985">
    <property type="entry name" value="Ribbon_hlx_hlx"/>
</dbReference>
<dbReference type="STRING" id="671065.MetMK1DRAFT_00031590"/>
<dbReference type="OrthoDB" id="43863at2157"/>
<evidence type="ECO:0000313" key="1">
    <source>
        <dbReference type="EMBL" id="EHP68714.1"/>
    </source>
</evidence>
<protein>
    <recommendedName>
        <fullName evidence="3">Ribbon-helix-helix protein, copG family</fullName>
    </recommendedName>
</protein>
<dbReference type="HOGENOM" id="CLU_3075516_0_0_2"/>
<accession>H2C988</accession>
<name>H2C988_9CREN</name>
<sequence>MRKVVSVRLKEEVIKEIDAHLQDVGAENRTDFILKAIDFFLNKVGKV</sequence>
<dbReference type="AlphaFoldDB" id="H2C988"/>
<reference evidence="1 2" key="1">
    <citation type="submission" date="2012-01" db="EMBL/GenBank/DDBJ databases">
        <title>Improved High-Quality Draft sequence of Metallosphaera yellowstonensis MK1.</title>
        <authorList>
            <consortium name="US DOE Joint Genome Institute"/>
            <person name="Lucas S."/>
            <person name="Han J."/>
            <person name="Cheng J.-F."/>
            <person name="Goodwin L."/>
            <person name="Pitluck S."/>
            <person name="Peters L."/>
            <person name="Teshima H."/>
            <person name="Detter J.C."/>
            <person name="Han C."/>
            <person name="Tapia R."/>
            <person name="Land M."/>
            <person name="Hauser L."/>
            <person name="Kyrpides N."/>
            <person name="Kozubal M."/>
            <person name="Macur R.E."/>
            <person name="Jay Z."/>
            <person name="Inskeep W."/>
            <person name="Woyke T."/>
        </authorList>
    </citation>
    <scope>NUCLEOTIDE SEQUENCE [LARGE SCALE GENOMIC DNA]</scope>
    <source>
        <strain evidence="1 2">MK1</strain>
    </source>
</reference>
<evidence type="ECO:0000313" key="2">
    <source>
        <dbReference type="Proteomes" id="UP000003980"/>
    </source>
</evidence>
<organism evidence="1 2">
    <name type="scientific">Metallosphaera yellowstonensis MK1</name>
    <dbReference type="NCBI Taxonomy" id="671065"/>
    <lineage>
        <taxon>Archaea</taxon>
        <taxon>Thermoproteota</taxon>
        <taxon>Thermoprotei</taxon>
        <taxon>Sulfolobales</taxon>
        <taxon>Sulfolobaceae</taxon>
        <taxon>Metallosphaera</taxon>
    </lineage>
</organism>
<dbReference type="RefSeq" id="WP_009075428.1">
    <property type="nucleotide sequence ID" value="NZ_JH597770.1"/>
</dbReference>
<gene>
    <name evidence="1" type="ORF">MetMK1DRAFT_00031590</name>
</gene>
<dbReference type="Proteomes" id="UP000003980">
    <property type="component" value="Unassembled WGS sequence"/>
</dbReference>
<dbReference type="SUPFAM" id="SSF47598">
    <property type="entry name" value="Ribbon-helix-helix"/>
    <property type="match status" value="1"/>
</dbReference>
<keyword evidence="2" id="KW-1185">Reference proteome</keyword>